<protein>
    <submittedName>
        <fullName evidence="2">Uncharacterized protein</fullName>
    </submittedName>
</protein>
<accession>A0A6P2DG74</accession>
<feature type="region of interest" description="Disordered" evidence="1">
    <location>
        <begin position="67"/>
        <end position="111"/>
    </location>
</feature>
<dbReference type="AlphaFoldDB" id="A0A6P2DG74"/>
<organism evidence="2 3">
    <name type="scientific">Gemmata massiliana</name>
    <dbReference type="NCBI Taxonomy" id="1210884"/>
    <lineage>
        <taxon>Bacteria</taxon>
        <taxon>Pseudomonadati</taxon>
        <taxon>Planctomycetota</taxon>
        <taxon>Planctomycetia</taxon>
        <taxon>Gemmatales</taxon>
        <taxon>Gemmataceae</taxon>
        <taxon>Gemmata</taxon>
    </lineage>
</organism>
<dbReference type="KEGG" id="gms:SOIL9_77970"/>
<evidence type="ECO:0000313" key="2">
    <source>
        <dbReference type="EMBL" id="VTS01595.1"/>
    </source>
</evidence>
<reference evidence="2 3" key="1">
    <citation type="submission" date="2019-05" db="EMBL/GenBank/DDBJ databases">
        <authorList>
            <consortium name="Science for Life Laboratories"/>
        </authorList>
    </citation>
    <scope>NUCLEOTIDE SEQUENCE [LARGE SCALE GENOMIC DNA]</scope>
    <source>
        <strain evidence="2">Soil9</strain>
    </source>
</reference>
<dbReference type="Proteomes" id="UP000464178">
    <property type="component" value="Chromosome"/>
</dbReference>
<feature type="region of interest" description="Disordered" evidence="1">
    <location>
        <begin position="181"/>
        <end position="209"/>
    </location>
</feature>
<feature type="compositionally biased region" description="Basic residues" evidence="1">
    <location>
        <begin position="183"/>
        <end position="195"/>
    </location>
</feature>
<sequence length="209" mass="23085">MESAFPRPHSTTSSAENRLIISTAHVPRIASERHKTTAATVIPGSPPTPTCSARLCVVKVRAREKIESASGRRANTGITLPAPNESLTNKGGVTKRGSSRGSPPPGEHRVNLLNPHADALLGTPEPLRAHDWKGEWPFPHPDVPRPFRVTAPGRELIAEYRPDAFELWKCREFVVPVTGGTSRRWRQKPYPKNRTRPIAPDTHPYPDTL</sequence>
<dbReference type="EMBL" id="LR593886">
    <property type="protein sequence ID" value="VTS01595.1"/>
    <property type="molecule type" value="Genomic_DNA"/>
</dbReference>
<proteinExistence type="predicted"/>
<name>A0A6P2DG74_9BACT</name>
<evidence type="ECO:0000313" key="3">
    <source>
        <dbReference type="Proteomes" id="UP000464178"/>
    </source>
</evidence>
<evidence type="ECO:0000256" key="1">
    <source>
        <dbReference type="SAM" id="MobiDB-lite"/>
    </source>
</evidence>
<gene>
    <name evidence="2" type="ORF">SOIL9_77970</name>
</gene>
<keyword evidence="3" id="KW-1185">Reference proteome</keyword>